<proteinExistence type="predicted"/>
<dbReference type="AlphaFoldDB" id="A0A178IQ50"/>
<dbReference type="GO" id="GO:0009399">
    <property type="term" value="P:nitrogen fixation"/>
    <property type="evidence" value="ECO:0007669"/>
    <property type="project" value="InterPro"/>
</dbReference>
<keyword evidence="2" id="KW-1185">Reference proteome</keyword>
<dbReference type="EMBL" id="LRRQ01000029">
    <property type="protein sequence ID" value="OAM91389.1"/>
    <property type="molecule type" value="Genomic_DNA"/>
</dbReference>
<organism evidence="1 2">
    <name type="scientific">Termitidicoccus mucosus</name>
    <dbReference type="NCBI Taxonomy" id="1184151"/>
    <lineage>
        <taxon>Bacteria</taxon>
        <taxon>Pseudomonadati</taxon>
        <taxon>Verrucomicrobiota</taxon>
        <taxon>Opitutia</taxon>
        <taxon>Opitutales</taxon>
        <taxon>Opitutaceae</taxon>
        <taxon>Termitidicoccus</taxon>
    </lineage>
</organism>
<dbReference type="InterPro" id="IPR009953">
    <property type="entry name" value="DRA_trans"/>
</dbReference>
<protein>
    <submittedName>
        <fullName evidence="1">Dinitrogenase reductase</fullName>
    </submittedName>
</protein>
<dbReference type="Pfam" id="PF07357">
    <property type="entry name" value="DRAT"/>
    <property type="match status" value="1"/>
</dbReference>
<accession>A0A178IQ50</accession>
<comment type="caution">
    <text evidence="1">The sequence shown here is derived from an EMBL/GenBank/DDBJ whole genome shotgun (WGS) entry which is preliminary data.</text>
</comment>
<evidence type="ECO:0000313" key="1">
    <source>
        <dbReference type="EMBL" id="OAM91389.1"/>
    </source>
</evidence>
<dbReference type="STRING" id="1184151.AW736_03585"/>
<sequence>MSVFSRCNLPPWKIGAVEFQDDPEWLEIEGVRTMDPRLFARLTGIADEAERGNVFHDYVSVKFRLHEWEQHQASARSSLRHSYVQLLHGWSADSNGRAGAVLKGWVESRFGLRATFHCGRLGEDETARERYWNDRMRGAAGMMGVAMQLDLLYTFCQDELRRQFGGHERWVTLYRGTHDPEEYAVKTDAVPGKASAGPEADLSGEEVVELNCLSSFTSDREVAWEFGSRVWEVRVPLAKVVFFNGLLPRWLLGGESEWLVLGGEYRVRMLRW</sequence>
<evidence type="ECO:0000313" key="2">
    <source>
        <dbReference type="Proteomes" id="UP000078486"/>
    </source>
</evidence>
<dbReference type="OrthoDB" id="183043at2"/>
<gene>
    <name evidence="1" type="ORF">AW736_03585</name>
</gene>
<dbReference type="GO" id="GO:0030701">
    <property type="term" value="F:NAD+-dinitrogen-reductase ADP-D-ribosyltransferase activity"/>
    <property type="evidence" value="ECO:0007669"/>
    <property type="project" value="InterPro"/>
</dbReference>
<reference evidence="1 2" key="1">
    <citation type="submission" date="2016-01" db="EMBL/GenBank/DDBJ databases">
        <title>High potential of lignocellulose degradation of a new Verrucomicrobia species.</title>
        <authorList>
            <person name="Wang Y."/>
            <person name="Shi Y."/>
            <person name="Qiu Z."/>
            <person name="Liu S."/>
            <person name="Yang H."/>
        </authorList>
    </citation>
    <scope>NUCLEOTIDE SEQUENCE [LARGE SCALE GENOMIC DNA]</scope>
    <source>
        <strain evidence="1 2">TSB47</strain>
    </source>
</reference>
<dbReference type="Proteomes" id="UP000078486">
    <property type="component" value="Unassembled WGS sequence"/>
</dbReference>
<name>A0A178IQ50_9BACT</name>